<proteinExistence type="predicted"/>
<dbReference type="InterPro" id="IPR001910">
    <property type="entry name" value="Inosine/uridine_hydrolase_dom"/>
</dbReference>
<dbReference type="Pfam" id="PF01156">
    <property type="entry name" value="IU_nuc_hydro"/>
    <property type="match status" value="1"/>
</dbReference>
<dbReference type="CDD" id="cd02650">
    <property type="entry name" value="nuc_hydro_CaPnhB"/>
    <property type="match status" value="1"/>
</dbReference>
<sequence length="322" mass="33400">MTVKMILDCDTGVDDTMAIMYAALHPDIDLLAVGSVWGNVDVPTATRNTIHTLELVGRGDVPVAQGAAGPLLRKDTYFAYFVHGDDGQGNVYDGAPVGPAADTTAAQQIIDIVHANPGEVWLVPVGPLTNIATALALDPELPGLVAGVSIMGGNALAPGNATPVAEANIAHDAEAAAAVFRAPWPIIMAGLDVTMKVVITPERRAVLDAGGKAAQYMSRIMQHYGDFIGQSFGGWIATMHDTIAVAAAAGTLTINTAPVVNVEIDCSDGPSHGATVCDMRGLYAGFPPQEGAHCTVLLDIEESIADEVLALIAAYRRPGEES</sequence>
<dbReference type="InterPro" id="IPR036452">
    <property type="entry name" value="Ribo_hydro-like"/>
</dbReference>
<keyword evidence="5" id="KW-1185">Reference proteome</keyword>
<keyword evidence="2" id="KW-0326">Glycosidase</keyword>
<dbReference type="Gene3D" id="3.90.245.10">
    <property type="entry name" value="Ribonucleoside hydrolase-like"/>
    <property type="match status" value="1"/>
</dbReference>
<gene>
    <name evidence="4" type="ORF">QSV35_03720</name>
</gene>
<name>A0ABT7MVE6_9MICO</name>
<dbReference type="PANTHER" id="PTHR12304:SF4">
    <property type="entry name" value="URIDINE NUCLEOSIDASE"/>
    <property type="match status" value="1"/>
</dbReference>
<organism evidence="4 5">
    <name type="scientific">Microbacterium candidum</name>
    <dbReference type="NCBI Taxonomy" id="3041922"/>
    <lineage>
        <taxon>Bacteria</taxon>
        <taxon>Bacillati</taxon>
        <taxon>Actinomycetota</taxon>
        <taxon>Actinomycetes</taxon>
        <taxon>Micrococcales</taxon>
        <taxon>Microbacteriaceae</taxon>
        <taxon>Microbacterium</taxon>
    </lineage>
</organism>
<evidence type="ECO:0000313" key="5">
    <source>
        <dbReference type="Proteomes" id="UP001235064"/>
    </source>
</evidence>
<dbReference type="GO" id="GO:0016787">
    <property type="term" value="F:hydrolase activity"/>
    <property type="evidence" value="ECO:0007669"/>
    <property type="project" value="UniProtKB-KW"/>
</dbReference>
<dbReference type="PANTHER" id="PTHR12304">
    <property type="entry name" value="INOSINE-URIDINE PREFERRING NUCLEOSIDE HYDROLASE"/>
    <property type="match status" value="1"/>
</dbReference>
<dbReference type="RefSeq" id="WP_286286829.1">
    <property type="nucleotide sequence ID" value="NZ_JASXSZ010000001.1"/>
</dbReference>
<reference evidence="4 5" key="1">
    <citation type="submission" date="2023-06" db="EMBL/GenBank/DDBJ databases">
        <title>Microbacterium sp. nov., isolated from a waste landfill.</title>
        <authorList>
            <person name="Wen W."/>
        </authorList>
    </citation>
    <scope>NUCLEOTIDE SEQUENCE [LARGE SCALE GENOMIC DNA]</scope>
    <source>
        <strain evidence="4 5">ASV49</strain>
    </source>
</reference>
<dbReference type="SUPFAM" id="SSF53590">
    <property type="entry name" value="Nucleoside hydrolase"/>
    <property type="match status" value="1"/>
</dbReference>
<dbReference type="InterPro" id="IPR023186">
    <property type="entry name" value="IUNH"/>
</dbReference>
<comment type="caution">
    <text evidence="4">The sequence shown here is derived from an EMBL/GenBank/DDBJ whole genome shotgun (WGS) entry which is preliminary data.</text>
</comment>
<dbReference type="Proteomes" id="UP001235064">
    <property type="component" value="Unassembled WGS sequence"/>
</dbReference>
<evidence type="ECO:0000256" key="2">
    <source>
        <dbReference type="ARBA" id="ARBA00023295"/>
    </source>
</evidence>
<accession>A0ABT7MVE6</accession>
<keyword evidence="1 4" id="KW-0378">Hydrolase</keyword>
<dbReference type="EMBL" id="JASXSZ010000001">
    <property type="protein sequence ID" value="MDL9978430.1"/>
    <property type="molecule type" value="Genomic_DNA"/>
</dbReference>
<evidence type="ECO:0000256" key="1">
    <source>
        <dbReference type="ARBA" id="ARBA00022801"/>
    </source>
</evidence>
<evidence type="ECO:0000313" key="4">
    <source>
        <dbReference type="EMBL" id="MDL9978430.1"/>
    </source>
</evidence>
<feature type="domain" description="Inosine/uridine-preferring nucleoside hydrolase" evidence="3">
    <location>
        <begin position="5"/>
        <end position="300"/>
    </location>
</feature>
<protein>
    <submittedName>
        <fullName evidence="4">Nucleoside hydrolase</fullName>
    </submittedName>
</protein>
<evidence type="ECO:0000259" key="3">
    <source>
        <dbReference type="Pfam" id="PF01156"/>
    </source>
</evidence>